<sequence length="31" mass="3389">MRCCSLVICIKAVSDIMAAAICGYLLQRQSK</sequence>
<organism evidence="2">
    <name type="scientific">Caenorhabditis brenneri</name>
    <name type="common">Nematode worm</name>
    <dbReference type="NCBI Taxonomy" id="135651"/>
    <lineage>
        <taxon>Eukaryota</taxon>
        <taxon>Metazoa</taxon>
        <taxon>Ecdysozoa</taxon>
        <taxon>Nematoda</taxon>
        <taxon>Chromadorea</taxon>
        <taxon>Rhabditida</taxon>
        <taxon>Rhabditina</taxon>
        <taxon>Rhabditomorpha</taxon>
        <taxon>Rhabditoidea</taxon>
        <taxon>Rhabditidae</taxon>
        <taxon>Peloderinae</taxon>
        <taxon>Caenorhabditis</taxon>
    </lineage>
</organism>
<accession>G0NQ83</accession>
<dbReference type="AlphaFoldDB" id="G0NQ83"/>
<keyword evidence="2" id="KW-1185">Reference proteome</keyword>
<dbReference type="HOGENOM" id="CLU_3399760_0_0_1"/>
<protein>
    <submittedName>
        <fullName evidence="1">Uncharacterized protein</fullName>
    </submittedName>
</protein>
<evidence type="ECO:0000313" key="2">
    <source>
        <dbReference type="Proteomes" id="UP000008068"/>
    </source>
</evidence>
<gene>
    <name evidence="1" type="ORF">CAEBREN_25356</name>
</gene>
<proteinExistence type="predicted"/>
<dbReference type="EMBL" id="GL379923">
    <property type="protein sequence ID" value="EGT35505.1"/>
    <property type="molecule type" value="Genomic_DNA"/>
</dbReference>
<name>G0NQ83_CAEBE</name>
<evidence type="ECO:0000313" key="1">
    <source>
        <dbReference type="EMBL" id="EGT35505.1"/>
    </source>
</evidence>
<reference evidence="2" key="1">
    <citation type="submission" date="2011-07" db="EMBL/GenBank/DDBJ databases">
        <authorList>
            <consortium name="Caenorhabditis brenneri Sequencing and Analysis Consortium"/>
            <person name="Wilson R.K."/>
        </authorList>
    </citation>
    <scope>NUCLEOTIDE SEQUENCE [LARGE SCALE GENOMIC DNA]</scope>
    <source>
        <strain evidence="2">PB2801</strain>
    </source>
</reference>
<dbReference type="Proteomes" id="UP000008068">
    <property type="component" value="Unassembled WGS sequence"/>
</dbReference>
<dbReference type="InParanoid" id="G0NQ83"/>